<accession>A0A8B2NRZ2</accession>
<evidence type="ECO:0000256" key="1">
    <source>
        <dbReference type="ARBA" id="ARBA00022801"/>
    </source>
</evidence>
<evidence type="ECO:0000313" key="3">
    <source>
        <dbReference type="EMBL" id="RAH98986.1"/>
    </source>
</evidence>
<dbReference type="Proteomes" id="UP000249590">
    <property type="component" value="Unassembled WGS sequence"/>
</dbReference>
<dbReference type="SUPFAM" id="SSF53474">
    <property type="entry name" value="alpha/beta-Hydrolases"/>
    <property type="match status" value="1"/>
</dbReference>
<dbReference type="PANTHER" id="PTHR22946">
    <property type="entry name" value="DIENELACTONE HYDROLASE DOMAIN-CONTAINING PROTEIN-RELATED"/>
    <property type="match status" value="1"/>
</dbReference>
<reference evidence="3 4" key="1">
    <citation type="submission" date="2018-05" db="EMBL/GenBank/DDBJ databases">
        <title>Acuticoccus sediminis sp. nov., isolated from deep-sea sediment of Indian Ocean.</title>
        <authorList>
            <person name="Liu X."/>
            <person name="Lai Q."/>
            <person name="Du Y."/>
            <person name="Sun F."/>
            <person name="Zhang X."/>
            <person name="Wang S."/>
            <person name="Shao Z."/>
        </authorList>
    </citation>
    <scope>NUCLEOTIDE SEQUENCE [LARGE SCALE GENOMIC DNA]</scope>
    <source>
        <strain evidence="3 4">PTG4-2</strain>
    </source>
</reference>
<dbReference type="OrthoDB" id="3647650at2"/>
<keyword evidence="1 3" id="KW-0378">Hydrolase</keyword>
<organism evidence="3 4">
    <name type="scientific">Acuticoccus sediminis</name>
    <dbReference type="NCBI Taxonomy" id="2184697"/>
    <lineage>
        <taxon>Bacteria</taxon>
        <taxon>Pseudomonadati</taxon>
        <taxon>Pseudomonadota</taxon>
        <taxon>Alphaproteobacteria</taxon>
        <taxon>Hyphomicrobiales</taxon>
        <taxon>Amorphaceae</taxon>
        <taxon>Acuticoccus</taxon>
    </lineage>
</organism>
<dbReference type="AlphaFoldDB" id="A0A8B2NRZ2"/>
<name>A0A8B2NRZ2_9HYPH</name>
<dbReference type="InterPro" id="IPR029058">
    <property type="entry name" value="AB_hydrolase_fold"/>
</dbReference>
<dbReference type="Pfam" id="PF01738">
    <property type="entry name" value="DLH"/>
    <property type="match status" value="1"/>
</dbReference>
<comment type="caution">
    <text evidence="3">The sequence shown here is derived from an EMBL/GenBank/DDBJ whole genome shotgun (WGS) entry which is preliminary data.</text>
</comment>
<evidence type="ECO:0000259" key="2">
    <source>
        <dbReference type="Pfam" id="PF01738"/>
    </source>
</evidence>
<keyword evidence="4" id="KW-1185">Reference proteome</keyword>
<dbReference type="EMBL" id="QHHQ01000006">
    <property type="protein sequence ID" value="RAH98986.1"/>
    <property type="molecule type" value="Genomic_DNA"/>
</dbReference>
<dbReference type="InterPro" id="IPR050261">
    <property type="entry name" value="FrsA_esterase"/>
</dbReference>
<sequence>MSEAAAKGMRARWRRARRWQRVLALAAATVVVLVLALGVHTFGRLQGWFTERVTPQRLSALLSPSYVIAKPDGAGPFPTALLYHGCDGAKDNMERWSRALVEHGWAAVVVDSNTPRHYTDFATWRLVCAGQLLPGPERAGDILVSMADAMELPFVDADRMALIGMSHGGWSIMELMTLDLGRERPTNLTRLPEPGASILDGVKANILVYPWCGLANQARFDTWRNGAPVLFILATADIIAPMIECQFVADSLKAAGHPVETVVFQGATHGFDQQDRSEFSPLVFDPEATADAIAGALDFLDRAIADPAS</sequence>
<dbReference type="RefSeq" id="WP_111350524.1">
    <property type="nucleotide sequence ID" value="NZ_QHHQ01000006.1"/>
</dbReference>
<dbReference type="Gene3D" id="3.40.50.1820">
    <property type="entry name" value="alpha/beta hydrolase"/>
    <property type="match status" value="1"/>
</dbReference>
<protein>
    <submittedName>
        <fullName evidence="3">Dienelactone hydrolase</fullName>
    </submittedName>
</protein>
<feature type="domain" description="Dienelactone hydrolase" evidence="2">
    <location>
        <begin position="199"/>
        <end position="302"/>
    </location>
</feature>
<evidence type="ECO:0000313" key="4">
    <source>
        <dbReference type="Proteomes" id="UP000249590"/>
    </source>
</evidence>
<gene>
    <name evidence="3" type="ORF">DLJ53_25495</name>
</gene>
<dbReference type="GO" id="GO:0052689">
    <property type="term" value="F:carboxylic ester hydrolase activity"/>
    <property type="evidence" value="ECO:0007669"/>
    <property type="project" value="UniProtKB-ARBA"/>
</dbReference>
<dbReference type="InterPro" id="IPR002925">
    <property type="entry name" value="Dienelactn_hydro"/>
</dbReference>
<dbReference type="PANTHER" id="PTHR22946:SF9">
    <property type="entry name" value="POLYKETIDE TRANSFERASE AF380"/>
    <property type="match status" value="1"/>
</dbReference>
<proteinExistence type="predicted"/>